<name>A0AA41YLX8_9PROT</name>
<gene>
    <name evidence="2" type="ORF">OL599_17190</name>
</gene>
<evidence type="ECO:0000313" key="3">
    <source>
        <dbReference type="Proteomes" id="UP001165679"/>
    </source>
</evidence>
<dbReference type="InterPro" id="IPR052892">
    <property type="entry name" value="NA-targeting_endonuclease"/>
</dbReference>
<sequence length="216" mass="24170">MSGVEQIDEFWAPRTCFLPPIPELEAAVDLLNDAANAILAGDRERARTRLREANMPVVHAFAARIMGPWDVFIHRRRQIERPTELTKVPNRKPDQSVETAVFARDGWRCRYCGMRVVLPNVRKVLMNTFPDVVCWSGKDKDRHAVFYALSAVADHVVPHTLGGDSGVDNLVTTCQCCNYGKGDRLLAEVGLIDPRTRPPVVDTWDGLGRLLLAPKS</sequence>
<evidence type="ECO:0000313" key="2">
    <source>
        <dbReference type="EMBL" id="MCW3476309.1"/>
    </source>
</evidence>
<dbReference type="Proteomes" id="UP001165679">
    <property type="component" value="Unassembled WGS sequence"/>
</dbReference>
<reference evidence="2" key="2">
    <citation type="submission" date="2022-10" db="EMBL/GenBank/DDBJ databases">
        <authorList>
            <person name="Trinh H.N."/>
        </authorList>
    </citation>
    <scope>NUCLEOTIDE SEQUENCE</scope>
    <source>
        <strain evidence="2">RN2-1</strain>
    </source>
</reference>
<dbReference type="PANTHER" id="PTHR33877">
    <property type="entry name" value="SLL1193 PROTEIN"/>
    <property type="match status" value="1"/>
</dbReference>
<organism evidence="2 3">
    <name type="scientific">Limobrevibacterium gyesilva</name>
    <dbReference type="NCBI Taxonomy" id="2991712"/>
    <lineage>
        <taxon>Bacteria</taxon>
        <taxon>Pseudomonadati</taxon>
        <taxon>Pseudomonadota</taxon>
        <taxon>Alphaproteobacteria</taxon>
        <taxon>Acetobacterales</taxon>
        <taxon>Acetobacteraceae</taxon>
        <taxon>Limobrevibacterium</taxon>
    </lineage>
</organism>
<dbReference type="Pfam" id="PF14279">
    <property type="entry name" value="HNH_5"/>
    <property type="match status" value="1"/>
</dbReference>
<proteinExistence type="predicted"/>
<keyword evidence="2" id="KW-0378">Hydrolase</keyword>
<evidence type="ECO:0000259" key="1">
    <source>
        <dbReference type="Pfam" id="PF14279"/>
    </source>
</evidence>
<accession>A0AA41YLX8</accession>
<dbReference type="Gene3D" id="1.10.30.50">
    <property type="match status" value="1"/>
</dbReference>
<dbReference type="GO" id="GO:0004519">
    <property type="term" value="F:endonuclease activity"/>
    <property type="evidence" value="ECO:0007669"/>
    <property type="project" value="UniProtKB-KW"/>
</dbReference>
<keyword evidence="2" id="KW-0255">Endonuclease</keyword>
<dbReference type="CDD" id="cd00085">
    <property type="entry name" value="HNHc"/>
    <property type="match status" value="1"/>
</dbReference>
<comment type="caution">
    <text evidence="2">The sequence shown here is derived from an EMBL/GenBank/DDBJ whole genome shotgun (WGS) entry which is preliminary data.</text>
</comment>
<reference evidence="2" key="1">
    <citation type="submission" date="2022-09" db="EMBL/GenBank/DDBJ databases">
        <title>Rhodovastum sp. nov. RN2-1 isolated from soil in Seongnam, South Korea.</title>
        <authorList>
            <person name="Le N.T."/>
        </authorList>
    </citation>
    <scope>NUCLEOTIDE SEQUENCE</scope>
    <source>
        <strain evidence="2">RN2-1</strain>
    </source>
</reference>
<dbReference type="InterPro" id="IPR003615">
    <property type="entry name" value="HNH_nuc"/>
</dbReference>
<dbReference type="InterPro" id="IPR029471">
    <property type="entry name" value="HNH_5"/>
</dbReference>
<feature type="domain" description="HNH endonuclease 5" evidence="1">
    <location>
        <begin position="153"/>
        <end position="188"/>
    </location>
</feature>
<keyword evidence="2" id="KW-0540">Nuclease</keyword>
<protein>
    <submittedName>
        <fullName evidence="2">HNH endonuclease</fullName>
    </submittedName>
</protein>
<keyword evidence="3" id="KW-1185">Reference proteome</keyword>
<dbReference type="PANTHER" id="PTHR33877:SF2">
    <property type="entry name" value="OS07G0170200 PROTEIN"/>
    <property type="match status" value="1"/>
</dbReference>
<dbReference type="EMBL" id="JAPDNT010000017">
    <property type="protein sequence ID" value="MCW3476309.1"/>
    <property type="molecule type" value="Genomic_DNA"/>
</dbReference>
<dbReference type="AlphaFoldDB" id="A0AA41YLX8"/>
<dbReference type="RefSeq" id="WP_264715081.1">
    <property type="nucleotide sequence ID" value="NZ_JAPDNT010000017.1"/>
</dbReference>